<evidence type="ECO:0000256" key="10">
    <source>
        <dbReference type="ARBA" id="ARBA00047937"/>
    </source>
</evidence>
<organism evidence="13 14">
    <name type="scientific">Natronospirillum operosum</name>
    <dbReference type="NCBI Taxonomy" id="2759953"/>
    <lineage>
        <taxon>Bacteria</taxon>
        <taxon>Pseudomonadati</taxon>
        <taxon>Pseudomonadota</taxon>
        <taxon>Gammaproteobacteria</taxon>
        <taxon>Oceanospirillales</taxon>
        <taxon>Natronospirillaceae</taxon>
        <taxon>Natronospirillum</taxon>
    </lineage>
</organism>
<keyword evidence="9 11" id="KW-0030">Aminoacyl-tRNA synthetase</keyword>
<protein>
    <recommendedName>
        <fullName evidence="11">Glycine--tRNA ligase beta subunit</fullName>
        <ecNumber evidence="11">6.1.1.14</ecNumber>
    </recommendedName>
    <alternativeName>
        <fullName evidence="11">Glycyl-tRNA synthetase beta subunit</fullName>
        <shortName evidence="11">GlyRS</shortName>
    </alternativeName>
</protein>
<keyword evidence="14" id="KW-1185">Reference proteome</keyword>
<dbReference type="Pfam" id="PF05746">
    <property type="entry name" value="DALR_1"/>
    <property type="match status" value="1"/>
</dbReference>
<comment type="caution">
    <text evidence="13">The sequence shown here is derived from an EMBL/GenBank/DDBJ whole genome shotgun (WGS) entry which is preliminary data.</text>
</comment>
<evidence type="ECO:0000313" key="13">
    <source>
        <dbReference type="EMBL" id="TGG91500.1"/>
    </source>
</evidence>
<dbReference type="OrthoDB" id="9775440at2"/>
<comment type="similarity">
    <text evidence="2 11">Belongs to the class-II aminoacyl-tRNA synthetase family.</text>
</comment>
<dbReference type="PANTHER" id="PTHR30075:SF2">
    <property type="entry name" value="GLYCINE--TRNA LIGASE, CHLOROPLASTIC_MITOCHONDRIAL 2"/>
    <property type="match status" value="1"/>
</dbReference>
<keyword evidence="5 11" id="KW-0436">Ligase</keyword>
<dbReference type="GO" id="GO:0004820">
    <property type="term" value="F:glycine-tRNA ligase activity"/>
    <property type="evidence" value="ECO:0007669"/>
    <property type="project" value="UniProtKB-UniRule"/>
</dbReference>
<dbReference type="NCBIfam" id="TIGR00211">
    <property type="entry name" value="glyS"/>
    <property type="match status" value="1"/>
</dbReference>
<evidence type="ECO:0000259" key="12">
    <source>
        <dbReference type="SMART" id="SM00836"/>
    </source>
</evidence>
<evidence type="ECO:0000256" key="3">
    <source>
        <dbReference type="ARBA" id="ARBA00011209"/>
    </source>
</evidence>
<dbReference type="InterPro" id="IPR015944">
    <property type="entry name" value="Gly-tRNA-synth_bsu"/>
</dbReference>
<dbReference type="SMART" id="SM00836">
    <property type="entry name" value="DALR_1"/>
    <property type="match status" value="1"/>
</dbReference>
<dbReference type="InterPro" id="IPR008909">
    <property type="entry name" value="DALR_anticod-bd"/>
</dbReference>
<evidence type="ECO:0000256" key="1">
    <source>
        <dbReference type="ARBA" id="ARBA00004496"/>
    </source>
</evidence>
<evidence type="ECO:0000256" key="7">
    <source>
        <dbReference type="ARBA" id="ARBA00022840"/>
    </source>
</evidence>
<dbReference type="EC" id="6.1.1.14" evidence="11"/>
<evidence type="ECO:0000256" key="5">
    <source>
        <dbReference type="ARBA" id="ARBA00022598"/>
    </source>
</evidence>
<reference evidence="13 14" key="1">
    <citation type="submission" date="2019-04" db="EMBL/GenBank/DDBJ databases">
        <title>Natronospirillum operosus gen. nov., sp. nov., a haloalkaliphilic satellite isolated from decaying biomass of laboratory culture of cyanobacterium Geitlerinema sp. and proposal of Natronospirillaceae fam. nov. and Saccharospirillaceae fam. nov.</title>
        <authorList>
            <person name="Kevbrin V."/>
            <person name="Boltyanskaya Y."/>
            <person name="Koziaeva V."/>
            <person name="Grouzdev D.S."/>
            <person name="Park M."/>
            <person name="Cho J."/>
        </authorList>
    </citation>
    <scope>NUCLEOTIDE SEQUENCE [LARGE SCALE GENOMIC DNA]</scope>
    <source>
        <strain evidence="13 14">G-116</strain>
    </source>
</reference>
<feature type="domain" description="DALR anticodon binding" evidence="12">
    <location>
        <begin position="591"/>
        <end position="694"/>
    </location>
</feature>
<evidence type="ECO:0000256" key="4">
    <source>
        <dbReference type="ARBA" id="ARBA00022490"/>
    </source>
</evidence>
<keyword evidence="8 11" id="KW-0648">Protein biosynthesis</keyword>
<comment type="subcellular location">
    <subcellularLocation>
        <location evidence="1 11">Cytoplasm</location>
    </subcellularLocation>
</comment>
<evidence type="ECO:0000256" key="9">
    <source>
        <dbReference type="ARBA" id="ARBA00023146"/>
    </source>
</evidence>
<dbReference type="GO" id="GO:0005829">
    <property type="term" value="C:cytosol"/>
    <property type="evidence" value="ECO:0007669"/>
    <property type="project" value="TreeGrafter"/>
</dbReference>
<dbReference type="GO" id="GO:0005524">
    <property type="term" value="F:ATP binding"/>
    <property type="evidence" value="ECO:0007669"/>
    <property type="project" value="UniProtKB-UniRule"/>
</dbReference>
<name>A0A4Z0W7H5_9GAMM</name>
<evidence type="ECO:0000256" key="11">
    <source>
        <dbReference type="HAMAP-Rule" id="MF_00255"/>
    </source>
</evidence>
<dbReference type="AlphaFoldDB" id="A0A4Z0W7H5"/>
<dbReference type="GO" id="GO:0004814">
    <property type="term" value="F:arginine-tRNA ligase activity"/>
    <property type="evidence" value="ECO:0007669"/>
    <property type="project" value="InterPro"/>
</dbReference>
<dbReference type="SUPFAM" id="SSF109604">
    <property type="entry name" value="HD-domain/PDEase-like"/>
    <property type="match status" value="1"/>
</dbReference>
<dbReference type="PROSITE" id="PS50861">
    <property type="entry name" value="AA_TRNA_LIGASE_II_GLYAB"/>
    <property type="match status" value="1"/>
</dbReference>
<gene>
    <name evidence="11" type="primary">glyS</name>
    <name evidence="13" type="ORF">E4656_15840</name>
</gene>
<dbReference type="GO" id="GO:0006426">
    <property type="term" value="P:glycyl-tRNA aminoacylation"/>
    <property type="evidence" value="ECO:0007669"/>
    <property type="project" value="UniProtKB-UniRule"/>
</dbReference>
<dbReference type="HAMAP" id="MF_00255">
    <property type="entry name" value="Gly_tRNA_synth_beta"/>
    <property type="match status" value="1"/>
</dbReference>
<keyword evidence="7 11" id="KW-0067">ATP-binding</keyword>
<sequence>MTTDTGTQDFLFELGTEELPPKSLKQLAQALEQEVCTGLAEAGLQHGEVSRFAAPRRLALRINALQDRQADREFERRGPAVKAAFDDAGKPTRAAEGFASSCGIAVSDLEQVETDKGAYLVYRGTEPGQATTALLPAILDRALDRLPVAKRMRWGSHRFEFVRPVKWLLALWGEDVLPYEAFGLTADNLSYGHRIHAPEAIAIRRPADYETVLRDQGWVLAGFEARRDYIRNHLSKAADEHGVQVVVEDDLLDEVTALNEWPVVLSGQFEQRFLDVPAEALVSSMQEHQKYFPARSDSGELVNRFFFVANLESRDPELVVSGNEKVIRPRLADAAFFWESDLKTPLAERVAKLDKVVFQKQLGTVGDKARRIEKLTTHLAGLAGADQTIAGRGALLAKADLVTDLVFEFDDLQGTAGYYYALRSGEPAGVASAIRDHYRPAFAGDALPETLEGSLVALADRLDTLVGIFAIGQKPTGTRDPFALRRASLGILRLLIEKALPLDLRALLNSALAGYGKRSLPARDTAVDEALAYVLERFRAWYQDQSVPTDVFYSVRELALTVPLDIHRRVSAVSTFKDSSAAASLSEANKRVANLLAKADADLSRVTGTTALTEPAEAALLERLQALETEVPQQVAQHDYAGALKALSSLKEPLDQFFAEVMVMAEDADLRQQRLALLYRVRQLFLQVADISLLQL</sequence>
<keyword evidence="4 11" id="KW-0963">Cytoplasm</keyword>
<dbReference type="PRINTS" id="PR01045">
    <property type="entry name" value="TRNASYNTHGB"/>
</dbReference>
<keyword evidence="6 11" id="KW-0547">Nucleotide-binding</keyword>
<dbReference type="Proteomes" id="UP000297475">
    <property type="component" value="Unassembled WGS sequence"/>
</dbReference>
<dbReference type="EMBL" id="SRMF01000008">
    <property type="protein sequence ID" value="TGG91500.1"/>
    <property type="molecule type" value="Genomic_DNA"/>
</dbReference>
<comment type="subunit">
    <text evidence="3 11">Tetramer of two alpha and two beta subunits.</text>
</comment>
<evidence type="ECO:0000256" key="2">
    <source>
        <dbReference type="ARBA" id="ARBA00008226"/>
    </source>
</evidence>
<evidence type="ECO:0000256" key="6">
    <source>
        <dbReference type="ARBA" id="ARBA00022741"/>
    </source>
</evidence>
<proteinExistence type="inferred from homology"/>
<dbReference type="GO" id="GO:0006420">
    <property type="term" value="P:arginyl-tRNA aminoacylation"/>
    <property type="evidence" value="ECO:0007669"/>
    <property type="project" value="InterPro"/>
</dbReference>
<evidence type="ECO:0000313" key="14">
    <source>
        <dbReference type="Proteomes" id="UP000297475"/>
    </source>
</evidence>
<evidence type="ECO:0000256" key="8">
    <source>
        <dbReference type="ARBA" id="ARBA00022917"/>
    </source>
</evidence>
<comment type="catalytic activity">
    <reaction evidence="10 11">
        <text>tRNA(Gly) + glycine + ATP = glycyl-tRNA(Gly) + AMP + diphosphate</text>
        <dbReference type="Rhea" id="RHEA:16013"/>
        <dbReference type="Rhea" id="RHEA-COMP:9664"/>
        <dbReference type="Rhea" id="RHEA-COMP:9683"/>
        <dbReference type="ChEBI" id="CHEBI:30616"/>
        <dbReference type="ChEBI" id="CHEBI:33019"/>
        <dbReference type="ChEBI" id="CHEBI:57305"/>
        <dbReference type="ChEBI" id="CHEBI:78442"/>
        <dbReference type="ChEBI" id="CHEBI:78522"/>
        <dbReference type="ChEBI" id="CHEBI:456215"/>
        <dbReference type="EC" id="6.1.1.14"/>
    </reaction>
</comment>
<dbReference type="RefSeq" id="WP_135484284.1">
    <property type="nucleotide sequence ID" value="NZ_SRMF01000008.1"/>
</dbReference>
<dbReference type="Pfam" id="PF02092">
    <property type="entry name" value="tRNA_synt_2f"/>
    <property type="match status" value="1"/>
</dbReference>
<dbReference type="InterPro" id="IPR006194">
    <property type="entry name" value="Gly-tRNA-synth_heterodimer"/>
</dbReference>
<dbReference type="PANTHER" id="PTHR30075">
    <property type="entry name" value="GLYCYL-TRNA SYNTHETASE"/>
    <property type="match status" value="1"/>
</dbReference>
<accession>A0A4Z0W7H5</accession>